<accession>A0ABI7XKV9</accession>
<dbReference type="GeneTree" id="ENSGT00410000028070"/>
<feature type="compositionally biased region" description="Low complexity" evidence="1">
    <location>
        <begin position="135"/>
        <end position="155"/>
    </location>
</feature>
<sequence length="277" mass="28912">LHPSYNPVFSSSVVTKPSPSLSIRSTIFLYLSLLSSEVSWSKVLESSLPRKASWSYWKLWLSSAGRSPSSESGRTTRSLRTVGLARSAPGASASASSSPRASPRMRSRPPRAIVRTGERPAGRHGASDEDGDWGVGAPSAAAAAAAAGEGTGPPRARAKGRAPGRGQGSFGQPGSRAHWPPGRGEGGRPGRPSHVASPGGGRGARVSPRPLPAISSRGAGPGVLGWGLRAPRKTGKFFVKQQMFRIKFPFSSSSYGELKGTRRCPSPTSSWAPVPQP</sequence>
<name>A0ABI7XKV9_FELCA</name>
<dbReference type="Proteomes" id="UP000823872">
    <property type="component" value="Chromosome D1"/>
</dbReference>
<reference evidence="2" key="3">
    <citation type="submission" date="2025-09" db="UniProtKB">
        <authorList>
            <consortium name="Ensembl"/>
        </authorList>
    </citation>
    <scope>IDENTIFICATION</scope>
    <source>
        <strain evidence="2">breed Abyssinian</strain>
    </source>
</reference>
<protein>
    <submittedName>
        <fullName evidence="2">Uncharacterized protein</fullName>
    </submittedName>
</protein>
<organism evidence="2 3">
    <name type="scientific">Felis catus</name>
    <name type="common">Cat</name>
    <name type="synonym">Felis silvestris catus</name>
    <dbReference type="NCBI Taxonomy" id="9685"/>
    <lineage>
        <taxon>Eukaryota</taxon>
        <taxon>Metazoa</taxon>
        <taxon>Chordata</taxon>
        <taxon>Craniata</taxon>
        <taxon>Vertebrata</taxon>
        <taxon>Euteleostomi</taxon>
        <taxon>Mammalia</taxon>
        <taxon>Eutheria</taxon>
        <taxon>Laurasiatheria</taxon>
        <taxon>Carnivora</taxon>
        <taxon>Feliformia</taxon>
        <taxon>Felidae</taxon>
        <taxon>Felinae</taxon>
        <taxon>Felis</taxon>
    </lineage>
</organism>
<feature type="compositionally biased region" description="Basic and acidic residues" evidence="1">
    <location>
        <begin position="116"/>
        <end position="127"/>
    </location>
</feature>
<evidence type="ECO:0000313" key="3">
    <source>
        <dbReference type="Proteomes" id="UP000823872"/>
    </source>
</evidence>
<keyword evidence="3" id="KW-1185">Reference proteome</keyword>
<reference evidence="2" key="2">
    <citation type="submission" date="2025-08" db="UniProtKB">
        <authorList>
            <consortium name="Ensembl"/>
        </authorList>
    </citation>
    <scope>IDENTIFICATION</scope>
    <source>
        <strain evidence="2">breed Abyssinian</strain>
    </source>
</reference>
<evidence type="ECO:0000256" key="1">
    <source>
        <dbReference type="SAM" id="MobiDB-lite"/>
    </source>
</evidence>
<evidence type="ECO:0000313" key="2">
    <source>
        <dbReference type="Ensembl" id="ENSFCTP00005022674.1"/>
    </source>
</evidence>
<feature type="region of interest" description="Disordered" evidence="1">
    <location>
        <begin position="250"/>
        <end position="277"/>
    </location>
</feature>
<feature type="compositionally biased region" description="Low complexity" evidence="1">
    <location>
        <begin position="85"/>
        <end position="102"/>
    </location>
</feature>
<feature type="region of interest" description="Disordered" evidence="1">
    <location>
        <begin position="83"/>
        <end position="226"/>
    </location>
</feature>
<dbReference type="Ensembl" id="ENSFCTT00005033542.1">
    <property type="protein sequence ID" value="ENSFCTP00005022674.1"/>
    <property type="gene ID" value="ENSFCTG00005011870.1"/>
</dbReference>
<proteinExistence type="predicted"/>
<reference evidence="2 3" key="1">
    <citation type="submission" date="2021-02" db="EMBL/GenBank/DDBJ databases">
        <title>Safari Cat Assemblies.</title>
        <authorList>
            <person name="Bredemeyer K.R."/>
            <person name="Murphy W.J."/>
        </authorList>
    </citation>
    <scope>NUCLEOTIDE SEQUENCE [LARGE SCALE GENOMIC DNA]</scope>
</reference>